<dbReference type="SUPFAM" id="SSF48371">
    <property type="entry name" value="ARM repeat"/>
    <property type="match status" value="1"/>
</dbReference>
<dbReference type="GO" id="GO:0043161">
    <property type="term" value="P:proteasome-mediated ubiquitin-dependent protein catabolic process"/>
    <property type="evidence" value="ECO:0007669"/>
    <property type="project" value="TreeGrafter"/>
</dbReference>
<dbReference type="InterPro" id="IPR016643">
    <property type="entry name" value="26S_Psome_Rpn1"/>
</dbReference>
<evidence type="ECO:0000259" key="8">
    <source>
        <dbReference type="Pfam" id="PF18051"/>
    </source>
</evidence>
<feature type="region of interest" description="Disordered" evidence="6">
    <location>
        <begin position="1"/>
        <end position="23"/>
    </location>
</feature>
<keyword evidence="10" id="KW-1185">Reference proteome</keyword>
<evidence type="ECO:0000256" key="4">
    <source>
        <dbReference type="ARBA" id="ARBA00022942"/>
    </source>
</evidence>
<evidence type="ECO:0000259" key="7">
    <source>
        <dbReference type="Pfam" id="PF17781"/>
    </source>
</evidence>
<dbReference type="InterPro" id="IPR002015">
    <property type="entry name" value="Proteasome/cyclosome_rpt"/>
</dbReference>
<dbReference type="Gene3D" id="1.25.10.10">
    <property type="entry name" value="Leucine-rich Repeat Variant"/>
    <property type="match status" value="1"/>
</dbReference>
<dbReference type="Pfam" id="PF18051">
    <property type="entry name" value="RPN1_C"/>
    <property type="match status" value="1"/>
</dbReference>
<evidence type="ECO:0000256" key="1">
    <source>
        <dbReference type="ARBA" id="ARBA00005460"/>
    </source>
</evidence>
<feature type="compositionally biased region" description="Polar residues" evidence="6">
    <location>
        <begin position="7"/>
        <end position="23"/>
    </location>
</feature>
<dbReference type="GO" id="GO:0034515">
    <property type="term" value="C:proteasome storage granule"/>
    <property type="evidence" value="ECO:0007669"/>
    <property type="project" value="TreeGrafter"/>
</dbReference>
<dbReference type="Pfam" id="PF01851">
    <property type="entry name" value="PC_rep"/>
    <property type="match status" value="2"/>
</dbReference>
<dbReference type="GO" id="GO:0008540">
    <property type="term" value="C:proteasome regulatory particle, base subcomplex"/>
    <property type="evidence" value="ECO:0007669"/>
    <property type="project" value="UniProtKB-UniRule"/>
</dbReference>
<evidence type="ECO:0000256" key="3">
    <source>
        <dbReference type="ARBA" id="ARBA00022843"/>
    </source>
</evidence>
<dbReference type="EMBL" id="DF973146">
    <property type="protein sequence ID" value="GAU14758.1"/>
    <property type="molecule type" value="Genomic_DNA"/>
</dbReference>
<evidence type="ECO:0000313" key="9">
    <source>
        <dbReference type="EMBL" id="GAU14758.1"/>
    </source>
</evidence>
<organism evidence="9 10">
    <name type="scientific">Trifolium subterraneum</name>
    <name type="common">Subterranean clover</name>
    <dbReference type="NCBI Taxonomy" id="3900"/>
    <lineage>
        <taxon>Eukaryota</taxon>
        <taxon>Viridiplantae</taxon>
        <taxon>Streptophyta</taxon>
        <taxon>Embryophyta</taxon>
        <taxon>Tracheophyta</taxon>
        <taxon>Spermatophyta</taxon>
        <taxon>Magnoliopsida</taxon>
        <taxon>eudicotyledons</taxon>
        <taxon>Gunneridae</taxon>
        <taxon>Pentapetalae</taxon>
        <taxon>rosids</taxon>
        <taxon>fabids</taxon>
        <taxon>Fabales</taxon>
        <taxon>Fabaceae</taxon>
        <taxon>Papilionoideae</taxon>
        <taxon>50 kb inversion clade</taxon>
        <taxon>NPAAA clade</taxon>
        <taxon>Hologalegina</taxon>
        <taxon>IRL clade</taxon>
        <taxon>Trifolieae</taxon>
        <taxon>Trifolium</taxon>
    </lineage>
</organism>
<dbReference type="Pfam" id="PF17781">
    <property type="entry name" value="RPN1_RPN2_N"/>
    <property type="match status" value="1"/>
</dbReference>
<dbReference type="FunFam" id="1.25.10.10:FF:000084">
    <property type="entry name" value="26S proteasome non-ATPase regulatory subunit 2 homolog"/>
    <property type="match status" value="1"/>
</dbReference>
<gene>
    <name evidence="9" type="ORF">TSUD_204070</name>
</gene>
<dbReference type="PANTHER" id="PTHR10943:SF1">
    <property type="entry name" value="26S PROTEASOME NON-ATPASE REGULATORY SUBUNIT 2"/>
    <property type="match status" value="1"/>
</dbReference>
<evidence type="ECO:0000256" key="6">
    <source>
        <dbReference type="SAM" id="MobiDB-lite"/>
    </source>
</evidence>
<comment type="similarity">
    <text evidence="1 5">Belongs to the proteasome subunit S2 family.</text>
</comment>
<proteinExistence type="inferred from homology"/>
<dbReference type="PIRSF" id="PIRSF015965">
    <property type="entry name" value="26S_Psome_Rpn1"/>
    <property type="match status" value="1"/>
</dbReference>
<evidence type="ECO:0000313" key="10">
    <source>
        <dbReference type="Proteomes" id="UP000242715"/>
    </source>
</evidence>
<keyword evidence="2" id="KW-0677">Repeat</keyword>
<dbReference type="InterPro" id="IPR041433">
    <property type="entry name" value="RPN1_C"/>
</dbReference>
<dbReference type="Proteomes" id="UP000242715">
    <property type="component" value="Unassembled WGS sequence"/>
</dbReference>
<protein>
    <recommendedName>
        <fullName evidence="5">26S proteasome non-ATPase regulatory subunit 2 homolog</fullName>
    </recommendedName>
</protein>
<comment type="subunit">
    <text evidence="5">Component of the 19S regulatory particle (RP/PA700) base subcomplex of the 26S proteasome. The 26S proteasome is composed of a core protease (CP), known as the 20S proteasome, capped at one or both ends by the 19S regulatory particle (RP/PA700). The RP/PA700 complex is composed of at least 17 different subunits in two subcomplexes, the base and the lid, which form the portions proximal and distal to the 20S proteolytic core, respectively.</text>
</comment>
<dbReference type="InterPro" id="IPR011989">
    <property type="entry name" value="ARM-like"/>
</dbReference>
<dbReference type="InterPro" id="IPR040892">
    <property type="entry name" value="RPN1_N"/>
</dbReference>
<feature type="domain" description="26S proteasome non-ATPase regulatory subunit RPN1 C-terminal" evidence="8">
    <location>
        <begin position="746"/>
        <end position="799"/>
    </location>
</feature>
<dbReference type="GO" id="GO:0042176">
    <property type="term" value="P:regulation of protein catabolic process"/>
    <property type="evidence" value="ECO:0007669"/>
    <property type="project" value="InterPro"/>
</dbReference>
<keyword evidence="3" id="KW-0832">Ubl conjugation</keyword>
<dbReference type="GO" id="GO:0005634">
    <property type="term" value="C:nucleus"/>
    <property type="evidence" value="ECO:0007669"/>
    <property type="project" value="TreeGrafter"/>
</dbReference>
<sequence length="802" mass="88191">MAPDPNRSGTGASSTGTAKINSITKNKVEIEDMSDEDLALKQKLELYVERVQDSDPELQKDALEEMRNLAGEIAQEYVQRQSEEAPVDDLIKLVRQIVAFHMKHHSQPEAVDLLMEVEDVDMLIEHVDKTNFKRACLYLTSSARYLPEPDDMKVPDLAYSIYLKFEEYPNALQSALFMDKLQYVRKVFTSCNDLHQKKQFCYILARHGIAFKLDEEMAANEDDREMLQDIINNSKLSEGYLALARDIEVMEAKSPEDIYKTHLLDGHASTGANVDSARQNLAATFVNAFVNAGFGQDKLMTLTSDAPSSGSSGNWLFKNKEHGKTSAAASLGMILLWDVDSGLAQLDKYFHSNDNHVIAGALLGVGIVNCSIKNDCDPAMALLGDYTDKEDSSVRIGAIMGLGIAYAGSQNEQLRCKLVPILNDAKASLDVIAFTAISLGLIYVGSCNEEVAQALIFALMDRSESELEEPLARLLPLGLGLLYLGKQESVEATAEVSKTFNEKIRKYCDMTLQTCAYAGTGNVLKVQNLLGQCSQLEKGETHQGPAVLGIAMIAMAEELGLEMAIRSLEHLLQYGEQNIRRAVPLALALLCISNPKVNVMDLLSRLSHDTDSEVAMAAVISLGLIGAGTNNARIAGMLRNLSSYYYKETSLLFCVRIAQGFVHMGKGLLTLNPYHSDRFLLSPTALAGLITMLHACLDMKTILLGKYHYVLYFLVLAMQPRMLLTVDENLKPLSVPVRVGQAVDVVGQAGRPKTITGFQTHSTPVILAAGDRAELATEKYIPLSPILEGFVILKDNPDYMEE</sequence>
<dbReference type="PANTHER" id="PTHR10943">
    <property type="entry name" value="26S PROTEASOME NON-ATPASE REGULATORY SUBUNIT"/>
    <property type="match status" value="1"/>
</dbReference>
<evidence type="ECO:0000256" key="5">
    <source>
        <dbReference type="PIRNR" id="PIRNR015965"/>
    </source>
</evidence>
<reference evidence="10" key="1">
    <citation type="journal article" date="2017" name="Front. Plant Sci.">
        <title>Climate Clever Clovers: New Paradigm to Reduce the Environmental Footprint of Ruminants by Breeding Low Methanogenic Forages Utilizing Haplotype Variation.</title>
        <authorList>
            <person name="Kaur P."/>
            <person name="Appels R."/>
            <person name="Bayer P.E."/>
            <person name="Keeble-Gagnere G."/>
            <person name="Wang J."/>
            <person name="Hirakawa H."/>
            <person name="Shirasawa K."/>
            <person name="Vercoe P."/>
            <person name="Stefanova K."/>
            <person name="Durmic Z."/>
            <person name="Nichols P."/>
            <person name="Revell C."/>
            <person name="Isobe S.N."/>
            <person name="Edwards D."/>
            <person name="Erskine W."/>
        </authorList>
    </citation>
    <scope>NUCLEOTIDE SEQUENCE [LARGE SCALE GENOMIC DNA]</scope>
    <source>
        <strain evidence="10">cv. Daliak</strain>
    </source>
</reference>
<keyword evidence="4 5" id="KW-0647">Proteasome</keyword>
<dbReference type="GO" id="GO:0030234">
    <property type="term" value="F:enzyme regulator activity"/>
    <property type="evidence" value="ECO:0007669"/>
    <property type="project" value="UniProtKB-UniRule"/>
</dbReference>
<name>A0A2Z6LLT4_TRISU</name>
<comment type="function">
    <text evidence="5">Acts as a regulatory subunit of the 26 proteasome which is involved in the ATP-dependent degradation of ubiquitinated proteins.</text>
</comment>
<feature type="domain" description="RPN1 N-terminal" evidence="7">
    <location>
        <begin position="66"/>
        <end position="263"/>
    </location>
</feature>
<accession>A0A2Z6LLT4</accession>
<evidence type="ECO:0000256" key="2">
    <source>
        <dbReference type="ARBA" id="ARBA00022737"/>
    </source>
</evidence>
<dbReference type="AlphaFoldDB" id="A0A2Z6LLT4"/>
<dbReference type="InterPro" id="IPR016024">
    <property type="entry name" value="ARM-type_fold"/>
</dbReference>
<dbReference type="OrthoDB" id="10252509at2759"/>